<sequence>MHHEQEKERKIAEVKAELARHSKNTRMTFTIVVALAAAVLVVLLAHLSGPVELLN</sequence>
<dbReference type="Proteomes" id="UP001017257">
    <property type="component" value="Chromosome"/>
</dbReference>
<keyword evidence="1" id="KW-1133">Transmembrane helix</keyword>
<protein>
    <submittedName>
        <fullName evidence="2">Uncharacterized protein</fullName>
    </submittedName>
</protein>
<dbReference type="EMBL" id="CP102845">
    <property type="protein sequence ID" value="UVF18501.1"/>
    <property type="molecule type" value="Genomic_DNA"/>
</dbReference>
<proteinExistence type="predicted"/>
<organism evidence="2 3">
    <name type="scientific">Microvirga terrae</name>
    <dbReference type="NCBI Taxonomy" id="2740529"/>
    <lineage>
        <taxon>Bacteria</taxon>
        <taxon>Pseudomonadati</taxon>
        <taxon>Pseudomonadota</taxon>
        <taxon>Alphaproteobacteria</taxon>
        <taxon>Hyphomicrobiales</taxon>
        <taxon>Methylobacteriaceae</taxon>
        <taxon>Microvirga</taxon>
    </lineage>
</organism>
<keyword evidence="1" id="KW-0472">Membrane</keyword>
<dbReference type="RefSeq" id="WP_173947992.1">
    <property type="nucleotide sequence ID" value="NZ_CP102845.1"/>
</dbReference>
<reference evidence="2" key="1">
    <citation type="submission" date="2022-08" db="EMBL/GenBank/DDBJ databases">
        <title>Microvirga terrae sp. nov., isolated from soil.</title>
        <authorList>
            <person name="Kim K.H."/>
            <person name="Seo Y.L."/>
            <person name="Kim J.M."/>
            <person name="Lee J.K."/>
            <person name="Han D.M."/>
            <person name="Jeon C.O."/>
        </authorList>
    </citation>
    <scope>NUCLEOTIDE SEQUENCE</scope>
    <source>
        <strain evidence="2">R24</strain>
    </source>
</reference>
<keyword evidence="1" id="KW-0812">Transmembrane</keyword>
<accession>A0ABY5RQ93</accession>
<gene>
    <name evidence="2" type="ORF">HPT29_018700</name>
</gene>
<evidence type="ECO:0000313" key="2">
    <source>
        <dbReference type="EMBL" id="UVF18501.1"/>
    </source>
</evidence>
<keyword evidence="3" id="KW-1185">Reference proteome</keyword>
<evidence type="ECO:0000256" key="1">
    <source>
        <dbReference type="SAM" id="Phobius"/>
    </source>
</evidence>
<evidence type="ECO:0000313" key="3">
    <source>
        <dbReference type="Proteomes" id="UP001017257"/>
    </source>
</evidence>
<feature type="transmembrane region" description="Helical" evidence="1">
    <location>
        <begin position="27"/>
        <end position="47"/>
    </location>
</feature>
<name>A0ABY5RQ93_9HYPH</name>